<keyword evidence="1" id="KW-0732">Signal</keyword>
<organism evidence="2 3">
    <name type="scientific">Phormidesmis priestleyi Ana</name>
    <dbReference type="NCBI Taxonomy" id="1666911"/>
    <lineage>
        <taxon>Bacteria</taxon>
        <taxon>Bacillati</taxon>
        <taxon>Cyanobacteriota</taxon>
        <taxon>Cyanophyceae</taxon>
        <taxon>Leptolyngbyales</taxon>
        <taxon>Leptolyngbyaceae</taxon>
        <taxon>Phormidesmis</taxon>
    </lineage>
</organism>
<evidence type="ECO:0000313" key="2">
    <source>
        <dbReference type="EMBL" id="KPQ33118.1"/>
    </source>
</evidence>
<name>A0A0P7YRX4_9CYAN</name>
<feature type="chain" id="PRO_5006146585" evidence="1">
    <location>
        <begin position="28"/>
        <end position="202"/>
    </location>
</feature>
<reference evidence="2 3" key="1">
    <citation type="submission" date="2015-09" db="EMBL/GenBank/DDBJ databases">
        <title>Identification and resolution of microdiversity through metagenomic sequencing of parallel consortia.</title>
        <authorList>
            <person name="Nelson W.C."/>
            <person name="Romine M.F."/>
            <person name="Lindemann S.R."/>
        </authorList>
    </citation>
    <scope>NUCLEOTIDE SEQUENCE [LARGE SCALE GENOMIC DNA]</scope>
    <source>
        <strain evidence="2">Ana</strain>
    </source>
</reference>
<comment type="caution">
    <text evidence="2">The sequence shown here is derived from an EMBL/GenBank/DDBJ whole genome shotgun (WGS) entry which is preliminary data.</text>
</comment>
<feature type="signal peptide" evidence="1">
    <location>
        <begin position="1"/>
        <end position="27"/>
    </location>
</feature>
<protein>
    <submittedName>
        <fullName evidence="2">Uncharacterized protein</fullName>
    </submittedName>
</protein>
<gene>
    <name evidence="2" type="ORF">HLUCCA11_19570</name>
</gene>
<dbReference type="Proteomes" id="UP000050465">
    <property type="component" value="Unassembled WGS sequence"/>
</dbReference>
<evidence type="ECO:0000256" key="1">
    <source>
        <dbReference type="SAM" id="SignalP"/>
    </source>
</evidence>
<accession>A0A0P7YRX4</accession>
<sequence>MVKFSDLMAAGSLAIMTSLIFPSVVSAEPLQAVPVAQGTTVSADIASFMSNYAPTECTVQFGYVESGDFRRRLAQNFTRTMDSLMVSQPANACEAVTGTDNGRTRNFNFIRADHGVYKVITRSDYSYDEVNTLYEYEVLGIRFIPINAEGELDPENARTLLSLGQGTCEIDDPEDPFDVFCEFATITSDERELAVGQLSYFY</sequence>
<proteinExistence type="predicted"/>
<dbReference type="AlphaFoldDB" id="A0A0P7YRX4"/>
<dbReference type="EMBL" id="LJZR01000038">
    <property type="protein sequence ID" value="KPQ33118.1"/>
    <property type="molecule type" value="Genomic_DNA"/>
</dbReference>
<evidence type="ECO:0000313" key="3">
    <source>
        <dbReference type="Proteomes" id="UP000050465"/>
    </source>
</evidence>